<dbReference type="Pfam" id="PF25973">
    <property type="entry name" value="BSH_CzcB"/>
    <property type="match status" value="1"/>
</dbReference>
<dbReference type="Gene3D" id="1.10.287.470">
    <property type="entry name" value="Helix hairpin bin"/>
    <property type="match status" value="1"/>
</dbReference>
<evidence type="ECO:0000313" key="6">
    <source>
        <dbReference type="Proteomes" id="UP000321353"/>
    </source>
</evidence>
<evidence type="ECO:0000256" key="2">
    <source>
        <dbReference type="SAM" id="Coils"/>
    </source>
</evidence>
<dbReference type="Pfam" id="PF25954">
    <property type="entry name" value="Beta-barrel_RND_2"/>
    <property type="match status" value="1"/>
</dbReference>
<dbReference type="RefSeq" id="WP_147866759.1">
    <property type="nucleotide sequence ID" value="NZ_CP036264.1"/>
</dbReference>
<dbReference type="GO" id="GO:1990281">
    <property type="term" value="C:efflux pump complex"/>
    <property type="evidence" value="ECO:0007669"/>
    <property type="project" value="TreeGrafter"/>
</dbReference>
<dbReference type="PANTHER" id="PTHR30469">
    <property type="entry name" value="MULTIDRUG RESISTANCE PROTEIN MDTA"/>
    <property type="match status" value="1"/>
</dbReference>
<dbReference type="PANTHER" id="PTHR30469:SF15">
    <property type="entry name" value="HLYD FAMILY OF SECRETION PROTEINS"/>
    <property type="match status" value="1"/>
</dbReference>
<feature type="domain" description="CusB-like beta-barrel" evidence="3">
    <location>
        <begin position="208"/>
        <end position="276"/>
    </location>
</feature>
<evidence type="ECO:0000313" key="5">
    <source>
        <dbReference type="EMBL" id="QEF97027.1"/>
    </source>
</evidence>
<keyword evidence="6" id="KW-1185">Reference proteome</keyword>
<gene>
    <name evidence="5" type="primary">macA_2</name>
    <name evidence="5" type="ORF">Mal15_10570</name>
</gene>
<dbReference type="SUPFAM" id="SSF111369">
    <property type="entry name" value="HlyD-like secretion proteins"/>
    <property type="match status" value="1"/>
</dbReference>
<name>A0A5B9MCR2_9BACT</name>
<proteinExistence type="inferred from homology"/>
<protein>
    <submittedName>
        <fullName evidence="5">Macrolide export protein MacA</fullName>
    </submittedName>
</protein>
<evidence type="ECO:0000256" key="1">
    <source>
        <dbReference type="ARBA" id="ARBA00009477"/>
    </source>
</evidence>
<accession>A0A5B9MCR2</accession>
<dbReference type="KEGG" id="smam:Mal15_10570"/>
<dbReference type="InterPro" id="IPR058647">
    <property type="entry name" value="BSH_CzcB-like"/>
</dbReference>
<sequence length="277" mass="30421">MKSCHRSADVRLLSFQTVLIAGIALVCRSSLATEVQGYTEPVRTIEVASDETGTVDEVLVHLGQKIEQGQPLLRLNSQVHLAQIEVAKQQMNAQGRLDAAKAEVELTSARLEKLESLRKSGHARQAELHRAAKEFKVAEANLRSVVEEMETRRLEHDRLLTQMRRRVIHAPVTGIVTELHKEPGEFVAPNKPEIITLVQLDTLLANFALLGSQAEQLTTGQEIELQFSESGQVTSGKVHFISPVTDAESGTVLVKIAIDNADGMIRSGARCAIQLKD</sequence>
<dbReference type="AlphaFoldDB" id="A0A5B9MCR2"/>
<dbReference type="Gene3D" id="2.40.50.100">
    <property type="match status" value="1"/>
</dbReference>
<keyword evidence="2" id="KW-0175">Coiled coil</keyword>
<dbReference type="GO" id="GO:0015562">
    <property type="term" value="F:efflux transmembrane transporter activity"/>
    <property type="evidence" value="ECO:0007669"/>
    <property type="project" value="TreeGrafter"/>
</dbReference>
<dbReference type="InterPro" id="IPR058792">
    <property type="entry name" value="Beta-barrel_RND_2"/>
</dbReference>
<organism evidence="5 6">
    <name type="scientific">Stieleria maiorica</name>
    <dbReference type="NCBI Taxonomy" id="2795974"/>
    <lineage>
        <taxon>Bacteria</taxon>
        <taxon>Pseudomonadati</taxon>
        <taxon>Planctomycetota</taxon>
        <taxon>Planctomycetia</taxon>
        <taxon>Pirellulales</taxon>
        <taxon>Pirellulaceae</taxon>
        <taxon>Stieleria</taxon>
    </lineage>
</organism>
<dbReference type="Proteomes" id="UP000321353">
    <property type="component" value="Chromosome"/>
</dbReference>
<dbReference type="InterPro" id="IPR006143">
    <property type="entry name" value="RND_pump_MFP"/>
</dbReference>
<evidence type="ECO:0000259" key="3">
    <source>
        <dbReference type="Pfam" id="PF25954"/>
    </source>
</evidence>
<evidence type="ECO:0000259" key="4">
    <source>
        <dbReference type="Pfam" id="PF25973"/>
    </source>
</evidence>
<dbReference type="EMBL" id="CP036264">
    <property type="protein sequence ID" value="QEF97027.1"/>
    <property type="molecule type" value="Genomic_DNA"/>
</dbReference>
<dbReference type="Gene3D" id="2.40.30.170">
    <property type="match status" value="1"/>
</dbReference>
<feature type="domain" description="CzcB-like barrel-sandwich hybrid" evidence="4">
    <location>
        <begin position="43"/>
        <end position="191"/>
    </location>
</feature>
<comment type="similarity">
    <text evidence="1">Belongs to the membrane fusion protein (MFP) (TC 8.A.1) family.</text>
</comment>
<dbReference type="NCBIfam" id="TIGR01730">
    <property type="entry name" value="RND_mfp"/>
    <property type="match status" value="1"/>
</dbReference>
<feature type="coiled-coil region" evidence="2">
    <location>
        <begin position="97"/>
        <end position="148"/>
    </location>
</feature>
<reference evidence="5 6" key="1">
    <citation type="submission" date="2019-02" db="EMBL/GenBank/DDBJ databases">
        <title>Planctomycetal bacteria perform biofilm scaping via a novel small molecule.</title>
        <authorList>
            <person name="Jeske O."/>
            <person name="Boedeker C."/>
            <person name="Wiegand S."/>
            <person name="Breitling P."/>
            <person name="Kallscheuer N."/>
            <person name="Jogler M."/>
            <person name="Rohde M."/>
            <person name="Petersen J."/>
            <person name="Medema M.H."/>
            <person name="Surup F."/>
            <person name="Jogler C."/>
        </authorList>
    </citation>
    <scope>NUCLEOTIDE SEQUENCE [LARGE SCALE GENOMIC DNA]</scope>
    <source>
        <strain evidence="5 6">Mal15</strain>
    </source>
</reference>